<keyword evidence="5 12" id="KW-1133">Transmembrane helix</keyword>
<dbReference type="PRINTS" id="PR01078">
    <property type="entry name" value="AMINACHANNEL"/>
</dbReference>
<proteinExistence type="inferred from homology"/>
<dbReference type="AlphaFoldDB" id="R7VLK8"/>
<evidence type="ECO:0000256" key="5">
    <source>
        <dbReference type="ARBA" id="ARBA00022989"/>
    </source>
</evidence>
<evidence type="ECO:0000256" key="7">
    <source>
        <dbReference type="ARBA" id="ARBA00023065"/>
    </source>
</evidence>
<comment type="similarity">
    <text evidence="11">Belongs to the amiloride-sensitive sodium channel (TC 1.A.6) family.</text>
</comment>
<dbReference type="PANTHER" id="PTHR11690:SF300">
    <property type="entry name" value="PICKPOCKET PROTEIN 19"/>
    <property type="match status" value="1"/>
</dbReference>
<reference evidence="15" key="1">
    <citation type="submission" date="2012-12" db="EMBL/GenBank/DDBJ databases">
        <authorList>
            <person name="Hellsten U."/>
            <person name="Grimwood J."/>
            <person name="Chapman J.A."/>
            <person name="Shapiro H."/>
            <person name="Aerts A."/>
            <person name="Otillar R.P."/>
            <person name="Terry A.Y."/>
            <person name="Boore J.L."/>
            <person name="Simakov O."/>
            <person name="Marletaz F."/>
            <person name="Cho S.-J."/>
            <person name="Edsinger-Gonzales E."/>
            <person name="Havlak P."/>
            <person name="Kuo D.-H."/>
            <person name="Larsson T."/>
            <person name="Lv J."/>
            <person name="Arendt D."/>
            <person name="Savage R."/>
            <person name="Osoegawa K."/>
            <person name="de Jong P."/>
            <person name="Lindberg D.R."/>
            <person name="Seaver E.C."/>
            <person name="Weisblat D.A."/>
            <person name="Putnam N.H."/>
            <person name="Grigoriev I.V."/>
            <person name="Rokhsar D.S."/>
        </authorList>
    </citation>
    <scope>NUCLEOTIDE SEQUENCE</scope>
    <source>
        <strain evidence="15">I ESC-2004</strain>
    </source>
</reference>
<evidence type="ECO:0000313" key="15">
    <source>
        <dbReference type="Proteomes" id="UP000014760"/>
    </source>
</evidence>
<keyword evidence="8 12" id="KW-0472">Membrane</keyword>
<dbReference type="InterPro" id="IPR001873">
    <property type="entry name" value="ENaC"/>
</dbReference>
<keyword evidence="3 11" id="KW-0894">Sodium channel</keyword>
<dbReference type="Gene3D" id="2.60.470.10">
    <property type="entry name" value="Acid-sensing ion channels like domains"/>
    <property type="match status" value="1"/>
</dbReference>
<evidence type="ECO:0000313" key="14">
    <source>
        <dbReference type="EnsemblMetazoa" id="CapteP213088"/>
    </source>
</evidence>
<evidence type="ECO:0000256" key="9">
    <source>
        <dbReference type="ARBA" id="ARBA00023201"/>
    </source>
</evidence>
<protein>
    <submittedName>
        <fullName evidence="13 14">Uncharacterized protein</fullName>
    </submittedName>
</protein>
<keyword evidence="7 11" id="KW-0406">Ion transport</keyword>
<dbReference type="Gene3D" id="1.10.287.770">
    <property type="entry name" value="YojJ-like"/>
    <property type="match status" value="1"/>
</dbReference>
<dbReference type="EMBL" id="AMQN01003797">
    <property type="status" value="NOT_ANNOTATED_CDS"/>
    <property type="molecule type" value="Genomic_DNA"/>
</dbReference>
<dbReference type="OrthoDB" id="6154304at2759"/>
<feature type="transmembrane region" description="Helical" evidence="12">
    <location>
        <begin position="932"/>
        <end position="957"/>
    </location>
</feature>
<evidence type="ECO:0000256" key="3">
    <source>
        <dbReference type="ARBA" id="ARBA00022461"/>
    </source>
</evidence>
<dbReference type="FunCoup" id="R7VLK8">
    <property type="interactions" value="96"/>
</dbReference>
<dbReference type="HOGENOM" id="CLU_314296_0_0_1"/>
<evidence type="ECO:0000256" key="4">
    <source>
        <dbReference type="ARBA" id="ARBA00022692"/>
    </source>
</evidence>
<keyword evidence="10 11" id="KW-0407">Ion channel</keyword>
<sequence length="965" mass="108661">MADKRGKVPDFSVEKVSRNDETPDLRTLLTNTTCHGVKHIAERDSHIFQKILWLICVTVALGLFLVNVISRAGNYFDYPTNVDVSVHYKESMQFPAVTLCNLNNFRITKAAEYNLFDFLENYYSSDKAQANEAVLQHMTILNETDTSVFIRDAAHQLEDSIYRCTWAEQPCDLKNDFETTSSDLGVCYTYMKENTVTAPGSRNALSLVLNLEQYEYMKGPHDDAGVKVLLHDPDEVALMGDLGFVLAPGTHTMVTIDQTQRSSLPAPYGLCHEDIRFRSNCLLECQIQKWIEEFKCVDVHMQNSCGNCTVCGMEELHTNRLKKCQLLYCKHSHVSTYAFAVSGDCDCPVPCTRTMYDPRLSYAQISRNNIERLAKGSSQESSELKTKFHSAREVQERVVKVKADANEERITSLLKVVSEIQGAVKEGMSYLNSSSALANHIQIGNILLENDNLFLSSHNAINEAYKAQEALLYHHGNILILYPNIVDALSYLYRYYEYGIGNITASGVASDKTLEFIRNCTFTDQDYLVGIKRGQSNVTLPSDTSVCVRYLSNLIEAALEGSAFRTLDLFSKTKASYESLVASFFSDWEDLPQTLLCRAAVDHIMDDWAAPLLKVESAVSALSTRSPINDKIGDVTQAFNQTLGVAYSHIKGNRSDYADNCAWVFAEWSQKLHLKTYKETPNPIENEKWLAYESSMNTAAGSFDGLQSSLQNIRSQLTTLDATLTSFNDVSQPMKDYLLANTTKAEAASVLISPEVKKMYMRLQQTIESVLSGLDQFIQNDAYISQSTQIAFKQILSLTIPILRSEVLVDLPLWQRLVVQSKNPAIVDIVKSDDFDLRQQAGEIMGRGIELYARDARNLIQTLNVLEKEFTRSYDILEKDSDMFLQENALDHAFYLENLLKVDIYYEEMSMTEIEQKEAFKLLSLFGEVGGFLGLLLGASVLTICEVIDYGVMIMLAKARAKRED</sequence>
<dbReference type="EMBL" id="KB291945">
    <property type="protein sequence ID" value="ELU18386.1"/>
    <property type="molecule type" value="Genomic_DNA"/>
</dbReference>
<feature type="transmembrane region" description="Helical" evidence="12">
    <location>
        <begin position="51"/>
        <end position="70"/>
    </location>
</feature>
<keyword evidence="2 11" id="KW-0813">Transport</keyword>
<dbReference type="OMA" id="PRANCMA"/>
<evidence type="ECO:0000256" key="12">
    <source>
        <dbReference type="SAM" id="Phobius"/>
    </source>
</evidence>
<evidence type="ECO:0000256" key="8">
    <source>
        <dbReference type="ARBA" id="ARBA00023136"/>
    </source>
</evidence>
<keyword evidence="9 11" id="KW-0739">Sodium transport</keyword>
<gene>
    <name evidence="13" type="ORF">CAPTEDRAFT_213088</name>
</gene>
<keyword evidence="4 11" id="KW-0812">Transmembrane</keyword>
<organism evidence="13">
    <name type="scientific">Capitella teleta</name>
    <name type="common">Polychaete worm</name>
    <dbReference type="NCBI Taxonomy" id="283909"/>
    <lineage>
        <taxon>Eukaryota</taxon>
        <taxon>Metazoa</taxon>
        <taxon>Spiralia</taxon>
        <taxon>Lophotrochozoa</taxon>
        <taxon>Annelida</taxon>
        <taxon>Polychaeta</taxon>
        <taxon>Sedentaria</taxon>
        <taxon>Scolecida</taxon>
        <taxon>Capitellidae</taxon>
        <taxon>Capitella</taxon>
    </lineage>
</organism>
<reference evidence="13 15" key="2">
    <citation type="journal article" date="2013" name="Nature">
        <title>Insights into bilaterian evolution from three spiralian genomes.</title>
        <authorList>
            <person name="Simakov O."/>
            <person name="Marletaz F."/>
            <person name="Cho S.J."/>
            <person name="Edsinger-Gonzales E."/>
            <person name="Havlak P."/>
            <person name="Hellsten U."/>
            <person name="Kuo D.H."/>
            <person name="Larsson T."/>
            <person name="Lv J."/>
            <person name="Arendt D."/>
            <person name="Savage R."/>
            <person name="Osoegawa K."/>
            <person name="de Jong P."/>
            <person name="Grimwood J."/>
            <person name="Chapman J.A."/>
            <person name="Shapiro H."/>
            <person name="Aerts A."/>
            <person name="Otillar R.P."/>
            <person name="Terry A.Y."/>
            <person name="Boore J.L."/>
            <person name="Grigoriev I.V."/>
            <person name="Lindberg D.R."/>
            <person name="Seaver E.C."/>
            <person name="Weisblat D.A."/>
            <person name="Putnam N.H."/>
            <person name="Rokhsar D.S."/>
        </authorList>
    </citation>
    <scope>NUCLEOTIDE SEQUENCE</scope>
    <source>
        <strain evidence="13 15">I ESC-2004</strain>
    </source>
</reference>
<evidence type="ECO:0000256" key="10">
    <source>
        <dbReference type="ARBA" id="ARBA00023303"/>
    </source>
</evidence>
<dbReference type="GO" id="GO:0005886">
    <property type="term" value="C:plasma membrane"/>
    <property type="evidence" value="ECO:0007669"/>
    <property type="project" value="TreeGrafter"/>
</dbReference>
<dbReference type="Proteomes" id="UP000014760">
    <property type="component" value="Unassembled WGS sequence"/>
</dbReference>
<keyword evidence="15" id="KW-1185">Reference proteome</keyword>
<accession>R7VLK8</accession>
<comment type="subcellular location">
    <subcellularLocation>
        <location evidence="1">Membrane</location>
        <topology evidence="1">Multi-pass membrane protein</topology>
    </subcellularLocation>
</comment>
<dbReference type="EnsemblMetazoa" id="CapteT213088">
    <property type="protein sequence ID" value="CapteP213088"/>
    <property type="gene ID" value="CapteG213088"/>
</dbReference>
<name>R7VLK8_CAPTE</name>
<keyword evidence="6" id="KW-0915">Sodium</keyword>
<dbReference type="PANTHER" id="PTHR11690">
    <property type="entry name" value="AMILORIDE-SENSITIVE SODIUM CHANNEL-RELATED"/>
    <property type="match status" value="1"/>
</dbReference>
<dbReference type="GO" id="GO:0015280">
    <property type="term" value="F:ligand-gated sodium channel activity"/>
    <property type="evidence" value="ECO:0007669"/>
    <property type="project" value="TreeGrafter"/>
</dbReference>
<evidence type="ECO:0000313" key="13">
    <source>
        <dbReference type="EMBL" id="ELU18386.1"/>
    </source>
</evidence>
<evidence type="ECO:0000256" key="2">
    <source>
        <dbReference type="ARBA" id="ARBA00022448"/>
    </source>
</evidence>
<reference evidence="14" key="3">
    <citation type="submission" date="2015-06" db="UniProtKB">
        <authorList>
            <consortium name="EnsemblMetazoa"/>
        </authorList>
    </citation>
    <scope>IDENTIFICATION</scope>
</reference>
<evidence type="ECO:0000256" key="1">
    <source>
        <dbReference type="ARBA" id="ARBA00004141"/>
    </source>
</evidence>
<evidence type="ECO:0000256" key="11">
    <source>
        <dbReference type="RuleBase" id="RU000679"/>
    </source>
</evidence>
<dbReference type="Pfam" id="PF00858">
    <property type="entry name" value="ASC"/>
    <property type="match status" value="2"/>
</dbReference>
<evidence type="ECO:0000256" key="6">
    <source>
        <dbReference type="ARBA" id="ARBA00023053"/>
    </source>
</evidence>